<reference evidence="2" key="1">
    <citation type="submission" date="2016-02" db="EMBL/GenBank/DDBJ databases">
        <title>Paenibacillus sp. LPB0068, isolated from Crassostrea gigas.</title>
        <authorList>
            <person name="Shin S.-K."/>
            <person name="Yi H."/>
        </authorList>
    </citation>
    <scope>NUCLEOTIDE SEQUENCE [LARGE SCALE GENOMIC DNA]</scope>
    <source>
        <strain evidence="2">KCTC 23969</strain>
    </source>
</reference>
<proteinExistence type="predicted"/>
<dbReference type="KEGG" id="prn:BW723_15800"/>
<evidence type="ECO:0000313" key="1">
    <source>
        <dbReference type="EMBL" id="OBY66984.1"/>
    </source>
</evidence>
<keyword evidence="2" id="KW-1185">Reference proteome</keyword>
<dbReference type="AlphaFoldDB" id="A0A1B8U555"/>
<name>A0A1B8U555_9FLAO</name>
<organism evidence="1 2">
    <name type="scientific">Polaribacter reichenbachii</name>
    <dbReference type="NCBI Taxonomy" id="996801"/>
    <lineage>
        <taxon>Bacteria</taxon>
        <taxon>Pseudomonadati</taxon>
        <taxon>Bacteroidota</taxon>
        <taxon>Flavobacteriia</taxon>
        <taxon>Flavobacteriales</taxon>
        <taxon>Flavobacteriaceae</taxon>
    </lineage>
</organism>
<dbReference type="EMBL" id="LSFL01000009">
    <property type="protein sequence ID" value="OBY66984.1"/>
    <property type="molecule type" value="Genomic_DNA"/>
</dbReference>
<gene>
    <name evidence="1" type="ORF">LPB301_03985</name>
</gene>
<dbReference type="RefSeq" id="WP_068357868.1">
    <property type="nucleotide sequence ID" value="NZ_CP019337.1"/>
</dbReference>
<accession>A0A1B8U555</accession>
<dbReference type="Proteomes" id="UP000092612">
    <property type="component" value="Unassembled WGS sequence"/>
</dbReference>
<evidence type="ECO:0000313" key="2">
    <source>
        <dbReference type="Proteomes" id="UP000092612"/>
    </source>
</evidence>
<protein>
    <submittedName>
        <fullName evidence="1">Uncharacterized protein</fullName>
    </submittedName>
</protein>
<comment type="caution">
    <text evidence="1">The sequence shown here is derived from an EMBL/GenBank/DDBJ whole genome shotgun (WGS) entry which is preliminary data.</text>
</comment>
<sequence length="187" mass="22124">MKLTLILFSTLFFLINSCEKGNDKTKISPENGMEKLFVAEDIFNQKWIDTLMPIRNADFYEFKNENKNLIKYSYILDYSSDQNQIYGKMESNTYIFDNIDLVLIDKLIAEHNKTNLNGMEYLIEETDEFNLPFESCKTFALLNPNNRDFKGFTINYIKENKLIQSKILFNNFFPIDWDIAVKKLNEL</sequence>